<accession>A0AA38CHN1</accession>
<feature type="compositionally biased region" description="Gly residues" evidence="1">
    <location>
        <begin position="101"/>
        <end position="116"/>
    </location>
</feature>
<reference evidence="2 3" key="1">
    <citation type="journal article" date="2021" name="Nat. Plants">
        <title>The Taxus genome provides insights into paclitaxel biosynthesis.</title>
        <authorList>
            <person name="Xiong X."/>
            <person name="Gou J."/>
            <person name="Liao Q."/>
            <person name="Li Y."/>
            <person name="Zhou Q."/>
            <person name="Bi G."/>
            <person name="Li C."/>
            <person name="Du R."/>
            <person name="Wang X."/>
            <person name="Sun T."/>
            <person name="Guo L."/>
            <person name="Liang H."/>
            <person name="Lu P."/>
            <person name="Wu Y."/>
            <person name="Zhang Z."/>
            <person name="Ro D.K."/>
            <person name="Shang Y."/>
            <person name="Huang S."/>
            <person name="Yan J."/>
        </authorList>
    </citation>
    <scope>NUCLEOTIDE SEQUENCE [LARGE SCALE GENOMIC DNA]</scope>
    <source>
        <strain evidence="2">Ta-2019</strain>
    </source>
</reference>
<feature type="compositionally biased region" description="Polar residues" evidence="1">
    <location>
        <begin position="1"/>
        <end position="10"/>
    </location>
</feature>
<evidence type="ECO:0000313" key="2">
    <source>
        <dbReference type="EMBL" id="KAH9297442.1"/>
    </source>
</evidence>
<feature type="compositionally biased region" description="Gly residues" evidence="1">
    <location>
        <begin position="71"/>
        <end position="85"/>
    </location>
</feature>
<feature type="compositionally biased region" description="Low complexity" evidence="1">
    <location>
        <begin position="56"/>
        <end position="70"/>
    </location>
</feature>
<dbReference type="Proteomes" id="UP000824469">
    <property type="component" value="Unassembled WGS sequence"/>
</dbReference>
<gene>
    <name evidence="2" type="ORF">KI387_029124</name>
</gene>
<organism evidence="2 3">
    <name type="scientific">Taxus chinensis</name>
    <name type="common">Chinese yew</name>
    <name type="synonym">Taxus wallichiana var. chinensis</name>
    <dbReference type="NCBI Taxonomy" id="29808"/>
    <lineage>
        <taxon>Eukaryota</taxon>
        <taxon>Viridiplantae</taxon>
        <taxon>Streptophyta</taxon>
        <taxon>Embryophyta</taxon>
        <taxon>Tracheophyta</taxon>
        <taxon>Spermatophyta</taxon>
        <taxon>Pinopsida</taxon>
        <taxon>Pinidae</taxon>
        <taxon>Conifers II</taxon>
        <taxon>Cupressales</taxon>
        <taxon>Taxaceae</taxon>
        <taxon>Taxus</taxon>
    </lineage>
</organism>
<feature type="non-terminal residue" evidence="2">
    <location>
        <position position="1"/>
    </location>
</feature>
<feature type="region of interest" description="Disordered" evidence="1">
    <location>
        <begin position="1"/>
        <end position="24"/>
    </location>
</feature>
<evidence type="ECO:0000313" key="3">
    <source>
        <dbReference type="Proteomes" id="UP000824469"/>
    </source>
</evidence>
<protein>
    <submittedName>
        <fullName evidence="2">Uncharacterized protein</fullName>
    </submittedName>
</protein>
<keyword evidence="3" id="KW-1185">Reference proteome</keyword>
<sequence>SESSYESTARTAKFGDCDSGEEQALRTGVVITGATYYYTGIDWGATGAVSPGTGSGTAVGTTTSTSTAAGTGTGTGTATGIGYTGKAGATTIRSRGTGPSSHGGTGPLYGGESRGP</sequence>
<name>A0AA38CHN1_TAXCH</name>
<evidence type="ECO:0000256" key="1">
    <source>
        <dbReference type="SAM" id="MobiDB-lite"/>
    </source>
</evidence>
<feature type="non-terminal residue" evidence="2">
    <location>
        <position position="116"/>
    </location>
</feature>
<proteinExistence type="predicted"/>
<feature type="compositionally biased region" description="Low complexity" evidence="1">
    <location>
        <begin position="86"/>
        <end position="100"/>
    </location>
</feature>
<dbReference type="EMBL" id="JAHRHJ020000010">
    <property type="protein sequence ID" value="KAH9297442.1"/>
    <property type="molecule type" value="Genomic_DNA"/>
</dbReference>
<comment type="caution">
    <text evidence="2">The sequence shown here is derived from an EMBL/GenBank/DDBJ whole genome shotgun (WGS) entry which is preliminary data.</text>
</comment>
<dbReference type="AlphaFoldDB" id="A0AA38CHN1"/>
<feature type="region of interest" description="Disordered" evidence="1">
    <location>
        <begin position="52"/>
        <end position="116"/>
    </location>
</feature>